<gene>
    <name evidence="5" type="ORF">SAMN05518684_11349</name>
</gene>
<evidence type="ECO:0000256" key="3">
    <source>
        <dbReference type="ARBA" id="ARBA00022729"/>
    </source>
</evidence>
<dbReference type="PANTHER" id="PTHR33376">
    <property type="match status" value="1"/>
</dbReference>
<dbReference type="NCBIfam" id="NF037995">
    <property type="entry name" value="TRAP_S1"/>
    <property type="match status" value="1"/>
</dbReference>
<evidence type="ECO:0000313" key="6">
    <source>
        <dbReference type="Proteomes" id="UP000198571"/>
    </source>
</evidence>
<dbReference type="Gene3D" id="3.40.190.170">
    <property type="entry name" value="Bacterial extracellular solute-binding protein, family 7"/>
    <property type="match status" value="1"/>
</dbReference>
<dbReference type="InterPro" id="IPR018389">
    <property type="entry name" value="DctP_fam"/>
</dbReference>
<evidence type="ECO:0000256" key="4">
    <source>
        <dbReference type="SAM" id="MobiDB-lite"/>
    </source>
</evidence>
<name>A0A1H9VY22_9BACI</name>
<reference evidence="6" key="1">
    <citation type="submission" date="2016-10" db="EMBL/GenBank/DDBJ databases">
        <authorList>
            <person name="Varghese N."/>
            <person name="Submissions S."/>
        </authorList>
    </citation>
    <scope>NUCLEOTIDE SEQUENCE [LARGE SCALE GENOMIC DNA]</scope>
    <source>
        <strain evidence="6">S9</strain>
    </source>
</reference>
<sequence length="365" mass="40439">MKKRNLALLTSGLVLGLTACGIEQDDNNGGTNAAENNGNNNTNNAAENDSNDNSNNNVLDIDETFEVTYSTWASEGEPAYQGMEHFKEMIEERSGGNITIEIYPANQLGSTIEQMEQVSTGTIEMMSSGDPGLDEIEYLSLPFLMASNDHWMEVLESDTGQEFNQKLIDDQGLRTIGILPRGPRVISSNVKIETPEDMSGLSIRAPAVDYYVATFEALGASPNPMDFGEVYNGLQTGIVEGQENPLETIYSAGFHEVQDYIINSNHMYKPAFVTINNEFFESMPEEYQDLFLEAAEEGEQVATDKLLENEADMIQEMEDSGVEFVDPDIEAFKEATQSVRDEMGTEVWGEETYQEIVEIGQSDLN</sequence>
<dbReference type="GO" id="GO:0030288">
    <property type="term" value="C:outer membrane-bounded periplasmic space"/>
    <property type="evidence" value="ECO:0007669"/>
    <property type="project" value="InterPro"/>
</dbReference>
<dbReference type="CDD" id="cd13603">
    <property type="entry name" value="PBP2_TRAP_Siap_TeaA_like"/>
    <property type="match status" value="1"/>
</dbReference>
<evidence type="ECO:0000313" key="5">
    <source>
        <dbReference type="EMBL" id="SES26448.1"/>
    </source>
</evidence>
<dbReference type="RefSeq" id="WP_093053980.1">
    <property type="nucleotide sequence ID" value="NZ_FOGT01000013.1"/>
</dbReference>
<dbReference type="InterPro" id="IPR038404">
    <property type="entry name" value="TRAP_DctP_sf"/>
</dbReference>
<keyword evidence="2" id="KW-0813">Transport</keyword>
<organism evidence="5 6">
    <name type="scientific">Salipaludibacillus aurantiacus</name>
    <dbReference type="NCBI Taxonomy" id="1601833"/>
    <lineage>
        <taxon>Bacteria</taxon>
        <taxon>Bacillati</taxon>
        <taxon>Bacillota</taxon>
        <taxon>Bacilli</taxon>
        <taxon>Bacillales</taxon>
        <taxon>Bacillaceae</taxon>
    </lineage>
</organism>
<keyword evidence="6" id="KW-1185">Reference proteome</keyword>
<dbReference type="AlphaFoldDB" id="A0A1H9VY22"/>
<dbReference type="InterPro" id="IPR004682">
    <property type="entry name" value="TRAP_DctP"/>
</dbReference>
<dbReference type="NCBIfam" id="TIGR00787">
    <property type="entry name" value="dctP"/>
    <property type="match status" value="1"/>
</dbReference>
<accession>A0A1H9VY22</accession>
<evidence type="ECO:0000256" key="1">
    <source>
        <dbReference type="ARBA" id="ARBA00009023"/>
    </source>
</evidence>
<proteinExistence type="inferred from homology"/>
<dbReference type="STRING" id="1601833.SAMN05518684_11349"/>
<feature type="region of interest" description="Disordered" evidence="4">
    <location>
        <begin position="28"/>
        <end position="57"/>
    </location>
</feature>
<dbReference type="PROSITE" id="PS51257">
    <property type="entry name" value="PROKAR_LIPOPROTEIN"/>
    <property type="match status" value="1"/>
</dbReference>
<dbReference type="PIRSF" id="PIRSF006470">
    <property type="entry name" value="DctB"/>
    <property type="match status" value="1"/>
</dbReference>
<dbReference type="OrthoDB" id="2087at2"/>
<keyword evidence="5" id="KW-0675">Receptor</keyword>
<protein>
    <submittedName>
        <fullName evidence="5">Tripartite ATP-independent transporter solute receptor, DctP family</fullName>
    </submittedName>
</protein>
<comment type="similarity">
    <text evidence="1">Belongs to the bacterial solute-binding protein 7 family.</text>
</comment>
<dbReference type="GO" id="GO:0055085">
    <property type="term" value="P:transmembrane transport"/>
    <property type="evidence" value="ECO:0007669"/>
    <property type="project" value="InterPro"/>
</dbReference>
<dbReference type="EMBL" id="FOGT01000013">
    <property type="protein sequence ID" value="SES26448.1"/>
    <property type="molecule type" value="Genomic_DNA"/>
</dbReference>
<evidence type="ECO:0000256" key="2">
    <source>
        <dbReference type="ARBA" id="ARBA00022448"/>
    </source>
</evidence>
<dbReference type="Proteomes" id="UP000198571">
    <property type="component" value="Unassembled WGS sequence"/>
</dbReference>
<dbReference type="Pfam" id="PF03480">
    <property type="entry name" value="DctP"/>
    <property type="match status" value="1"/>
</dbReference>
<dbReference type="PANTHER" id="PTHR33376:SF7">
    <property type="entry name" value="C4-DICARBOXYLATE-BINDING PROTEIN DCTB"/>
    <property type="match status" value="1"/>
</dbReference>
<keyword evidence="3" id="KW-0732">Signal</keyword>